<evidence type="ECO:0000313" key="3">
    <source>
        <dbReference type="Proteomes" id="UP001310594"/>
    </source>
</evidence>
<dbReference type="Proteomes" id="UP001310594">
    <property type="component" value="Unassembled WGS sequence"/>
</dbReference>
<evidence type="ECO:0000256" key="1">
    <source>
        <dbReference type="SAM" id="MobiDB-lite"/>
    </source>
</evidence>
<reference evidence="2" key="1">
    <citation type="submission" date="2023-08" db="EMBL/GenBank/DDBJ databases">
        <title>Black Yeasts Isolated from many extreme environments.</title>
        <authorList>
            <person name="Coleine C."/>
            <person name="Stajich J.E."/>
            <person name="Selbmann L."/>
        </authorList>
    </citation>
    <scope>NUCLEOTIDE SEQUENCE</scope>
    <source>
        <strain evidence="2">CCFEE 5810</strain>
    </source>
</reference>
<name>A0AAN7ZXY6_9PEZI</name>
<proteinExistence type="predicted"/>
<comment type="caution">
    <text evidence="2">The sequence shown here is derived from an EMBL/GenBank/DDBJ whole genome shotgun (WGS) entry which is preliminary data.</text>
</comment>
<organism evidence="2 3">
    <name type="scientific">Elasticomyces elasticus</name>
    <dbReference type="NCBI Taxonomy" id="574655"/>
    <lineage>
        <taxon>Eukaryota</taxon>
        <taxon>Fungi</taxon>
        <taxon>Dikarya</taxon>
        <taxon>Ascomycota</taxon>
        <taxon>Pezizomycotina</taxon>
        <taxon>Dothideomycetes</taxon>
        <taxon>Dothideomycetidae</taxon>
        <taxon>Mycosphaerellales</taxon>
        <taxon>Teratosphaeriaceae</taxon>
        <taxon>Elasticomyces</taxon>
    </lineage>
</organism>
<accession>A0AAN7ZXY6</accession>
<sequence>MSRPQSITSEQILKLEFTVPNRSATHVTISVRPNDNPDKIGQRLLFPEDNTDDFIGYPICQAKISSPESIGYAAYYGWIQMVAEDSGAFEMDPLPITADLNTPFCFFGAEPQLFDFPSRPKEVRDLDWTAVSFLTYIKDTVLTRHVRPIFAFQWGFRIVDGDVRVKQLQPCNVDEAWAQQRELLESKFVDLRFSQRDGKLDCGPPLNAVYDGTVDPGSATLPSRRAGAALAAVQRDEGSERLRTSYESGQFGRLDGRVD</sequence>
<protein>
    <submittedName>
        <fullName evidence="2">Uncharacterized protein</fullName>
    </submittedName>
</protein>
<dbReference type="EMBL" id="JAVRQU010000029">
    <property type="protein sequence ID" value="KAK5689689.1"/>
    <property type="molecule type" value="Genomic_DNA"/>
</dbReference>
<gene>
    <name evidence="2" type="ORF">LTR97_012688</name>
</gene>
<feature type="region of interest" description="Disordered" evidence="1">
    <location>
        <begin position="236"/>
        <end position="259"/>
    </location>
</feature>
<evidence type="ECO:0000313" key="2">
    <source>
        <dbReference type="EMBL" id="KAK5689689.1"/>
    </source>
</evidence>
<dbReference type="AlphaFoldDB" id="A0AAN7ZXY6"/>